<organism evidence="6 7">
    <name type="scientific">Polychaeton citri CBS 116435</name>
    <dbReference type="NCBI Taxonomy" id="1314669"/>
    <lineage>
        <taxon>Eukaryota</taxon>
        <taxon>Fungi</taxon>
        <taxon>Dikarya</taxon>
        <taxon>Ascomycota</taxon>
        <taxon>Pezizomycotina</taxon>
        <taxon>Dothideomycetes</taxon>
        <taxon>Dothideomycetidae</taxon>
        <taxon>Capnodiales</taxon>
        <taxon>Capnodiaceae</taxon>
        <taxon>Polychaeton</taxon>
    </lineage>
</organism>
<keyword evidence="7" id="KW-1185">Reference proteome</keyword>
<dbReference type="InterPro" id="IPR007219">
    <property type="entry name" value="XnlR_reg_dom"/>
</dbReference>
<feature type="domain" description="Zn(2)-C6 fungal-type" evidence="5">
    <location>
        <begin position="11"/>
        <end position="41"/>
    </location>
</feature>
<dbReference type="PROSITE" id="PS50048">
    <property type="entry name" value="ZN2_CY6_FUNGAL_2"/>
    <property type="match status" value="1"/>
</dbReference>
<dbReference type="Proteomes" id="UP000799441">
    <property type="component" value="Unassembled WGS sequence"/>
</dbReference>
<dbReference type="GO" id="GO:0005634">
    <property type="term" value="C:nucleus"/>
    <property type="evidence" value="ECO:0007669"/>
    <property type="project" value="TreeGrafter"/>
</dbReference>
<evidence type="ECO:0000256" key="2">
    <source>
        <dbReference type="ARBA" id="ARBA00023015"/>
    </source>
</evidence>
<dbReference type="AlphaFoldDB" id="A0A9P4QHA8"/>
<dbReference type="InterPro" id="IPR051127">
    <property type="entry name" value="Fungal_SecMet_Regulators"/>
</dbReference>
<gene>
    <name evidence="6" type="ORF">K431DRAFT_280305</name>
</gene>
<dbReference type="GO" id="GO:0000981">
    <property type="term" value="F:DNA-binding transcription factor activity, RNA polymerase II-specific"/>
    <property type="evidence" value="ECO:0007669"/>
    <property type="project" value="InterPro"/>
</dbReference>
<evidence type="ECO:0000256" key="3">
    <source>
        <dbReference type="ARBA" id="ARBA00023163"/>
    </source>
</evidence>
<dbReference type="PROSITE" id="PS00463">
    <property type="entry name" value="ZN2_CY6_FUNGAL_1"/>
    <property type="match status" value="1"/>
</dbReference>
<dbReference type="GO" id="GO:0000978">
    <property type="term" value="F:RNA polymerase II cis-regulatory region sequence-specific DNA binding"/>
    <property type="evidence" value="ECO:0007669"/>
    <property type="project" value="TreeGrafter"/>
</dbReference>
<dbReference type="OrthoDB" id="3862662at2759"/>
<dbReference type="EMBL" id="MU003765">
    <property type="protein sequence ID" value="KAF2726275.1"/>
    <property type="molecule type" value="Genomic_DNA"/>
</dbReference>
<evidence type="ECO:0000313" key="7">
    <source>
        <dbReference type="Proteomes" id="UP000799441"/>
    </source>
</evidence>
<dbReference type="InterPro" id="IPR036864">
    <property type="entry name" value="Zn2-C6_fun-type_DNA-bd_sf"/>
</dbReference>
<keyword evidence="4" id="KW-0539">Nucleus</keyword>
<dbReference type="GO" id="GO:0006351">
    <property type="term" value="P:DNA-templated transcription"/>
    <property type="evidence" value="ECO:0007669"/>
    <property type="project" value="InterPro"/>
</dbReference>
<dbReference type="CDD" id="cd12148">
    <property type="entry name" value="fungal_TF_MHR"/>
    <property type="match status" value="1"/>
</dbReference>
<keyword evidence="2" id="KW-0805">Transcription regulation</keyword>
<evidence type="ECO:0000256" key="1">
    <source>
        <dbReference type="ARBA" id="ARBA00022723"/>
    </source>
</evidence>
<keyword evidence="1" id="KW-0479">Metal-binding</keyword>
<keyword evidence="3" id="KW-0804">Transcription</keyword>
<reference evidence="6" key="1">
    <citation type="journal article" date="2020" name="Stud. Mycol.">
        <title>101 Dothideomycetes genomes: a test case for predicting lifestyles and emergence of pathogens.</title>
        <authorList>
            <person name="Haridas S."/>
            <person name="Albert R."/>
            <person name="Binder M."/>
            <person name="Bloem J."/>
            <person name="Labutti K."/>
            <person name="Salamov A."/>
            <person name="Andreopoulos B."/>
            <person name="Baker S."/>
            <person name="Barry K."/>
            <person name="Bills G."/>
            <person name="Bluhm B."/>
            <person name="Cannon C."/>
            <person name="Castanera R."/>
            <person name="Culley D."/>
            <person name="Daum C."/>
            <person name="Ezra D."/>
            <person name="Gonzalez J."/>
            <person name="Henrissat B."/>
            <person name="Kuo A."/>
            <person name="Liang C."/>
            <person name="Lipzen A."/>
            <person name="Lutzoni F."/>
            <person name="Magnuson J."/>
            <person name="Mondo S."/>
            <person name="Nolan M."/>
            <person name="Ohm R."/>
            <person name="Pangilinan J."/>
            <person name="Park H.-J."/>
            <person name="Ramirez L."/>
            <person name="Alfaro M."/>
            <person name="Sun H."/>
            <person name="Tritt A."/>
            <person name="Yoshinaga Y."/>
            <person name="Zwiers L.-H."/>
            <person name="Turgeon B."/>
            <person name="Goodwin S."/>
            <person name="Spatafora J."/>
            <person name="Crous P."/>
            <person name="Grigoriev I."/>
        </authorList>
    </citation>
    <scope>NUCLEOTIDE SEQUENCE</scope>
    <source>
        <strain evidence="6">CBS 116435</strain>
    </source>
</reference>
<evidence type="ECO:0000259" key="5">
    <source>
        <dbReference type="PROSITE" id="PS50048"/>
    </source>
</evidence>
<dbReference type="Gene3D" id="4.10.240.10">
    <property type="entry name" value="Zn(2)-C6 fungal-type DNA-binding domain"/>
    <property type="match status" value="1"/>
</dbReference>
<accession>A0A9P4QHA8</accession>
<dbReference type="Pfam" id="PF00172">
    <property type="entry name" value="Zn_clus"/>
    <property type="match status" value="1"/>
</dbReference>
<dbReference type="InterPro" id="IPR001138">
    <property type="entry name" value="Zn2Cys6_DnaBD"/>
</dbReference>
<evidence type="ECO:0000256" key="4">
    <source>
        <dbReference type="ARBA" id="ARBA00023242"/>
    </source>
</evidence>
<proteinExistence type="predicted"/>
<dbReference type="SUPFAM" id="SSF57701">
    <property type="entry name" value="Zn2/Cys6 DNA-binding domain"/>
    <property type="match status" value="1"/>
</dbReference>
<dbReference type="CDD" id="cd00067">
    <property type="entry name" value="GAL4"/>
    <property type="match status" value="1"/>
</dbReference>
<comment type="caution">
    <text evidence="6">The sequence shown here is derived from an EMBL/GenBank/DDBJ whole genome shotgun (WGS) entry which is preliminary data.</text>
</comment>
<dbReference type="PANTHER" id="PTHR47424">
    <property type="entry name" value="REGULATORY PROTEIN GAL4"/>
    <property type="match status" value="1"/>
</dbReference>
<dbReference type="PANTHER" id="PTHR47424:SF5">
    <property type="entry name" value="ZN(II)2CYS6 TRANSCRIPTION FACTOR (EUROFUNG)"/>
    <property type="match status" value="1"/>
</dbReference>
<name>A0A9P4QHA8_9PEZI</name>
<evidence type="ECO:0000313" key="6">
    <source>
        <dbReference type="EMBL" id="KAF2726275.1"/>
    </source>
</evidence>
<dbReference type="Pfam" id="PF04082">
    <property type="entry name" value="Fungal_trans"/>
    <property type="match status" value="1"/>
</dbReference>
<sequence>MASTSPQAACVCLRCRRRKKACDKILPRCSYCKSRNLDCRYIESPPLATKPLAKVGISHTYPTVSLLTLPGLNVRASISDQVQQVLLRLSLQQGSNNGELSRPYWQGLHRWLPFLSLEMFDRRMVHFLATQSAEFGVMLLSMILIGRTPPTSADAIDQHSLYLAAKTLLSQLQSCDIGSVDSIKSAILLAVYEYSIQKGDVAFVTLATAIRTAYAIGLDREPTTDQLASEEQHELNNLWWMLVICERYVEAEPLSRRCNMLG</sequence>
<dbReference type="GO" id="GO:0008270">
    <property type="term" value="F:zinc ion binding"/>
    <property type="evidence" value="ECO:0007669"/>
    <property type="project" value="InterPro"/>
</dbReference>
<dbReference type="SMART" id="SM00066">
    <property type="entry name" value="GAL4"/>
    <property type="match status" value="1"/>
</dbReference>
<protein>
    <recommendedName>
        <fullName evidence="5">Zn(2)-C6 fungal-type domain-containing protein</fullName>
    </recommendedName>
</protein>
<dbReference type="GO" id="GO:0000435">
    <property type="term" value="P:positive regulation of transcription from RNA polymerase II promoter by galactose"/>
    <property type="evidence" value="ECO:0007669"/>
    <property type="project" value="TreeGrafter"/>
</dbReference>